<keyword evidence="4 10" id="KW-0460">Magnesium</keyword>
<dbReference type="EC" id="2.5.1.n9" evidence="9 10"/>
<dbReference type="InterPro" id="IPR039074">
    <property type="entry name" value="GGGP/HepGP_synthase_I"/>
</dbReference>
<dbReference type="FunFam" id="3.20.20.390:FF:000001">
    <property type="entry name" value="Heptaprenylglyceryl phosphate synthase"/>
    <property type="match status" value="1"/>
</dbReference>
<dbReference type="SUPFAM" id="SSF51395">
    <property type="entry name" value="FMN-linked oxidoreductases"/>
    <property type="match status" value="1"/>
</dbReference>
<evidence type="ECO:0000256" key="7">
    <source>
        <dbReference type="ARBA" id="ARBA00023264"/>
    </source>
</evidence>
<sequence length="233" mass="25577">MKDFLEWRHAFKLDPAKELDDEALERVCESGTDGIIVGGTDGVTLDNVLAILMRIRRFSVPVMLEVSDPDAITPGFDGFLIPSVLNTNDARWIKGHQHAAIREFGELMDFEEVIPEGYVILNPDCKAAKLTGADAAIDEEDILAYARMVEHFFRLPVLYLEYSGTYGDPETVRAAAGVLHQTRLVYGGGIRGPEQAAEMAAHADLIVVGNALYDNLAAALKTVRAVKETDKMT</sequence>
<comment type="caution">
    <text evidence="10">Lacks conserved residue(s) required for the propagation of feature annotation.</text>
</comment>
<evidence type="ECO:0000313" key="11">
    <source>
        <dbReference type="EMBL" id="SIT92913.1"/>
    </source>
</evidence>
<feature type="binding site" evidence="10">
    <location>
        <position position="12"/>
    </location>
    <ligand>
        <name>sn-glycerol 1-phosphate</name>
        <dbReference type="ChEBI" id="CHEBI:57685"/>
    </ligand>
</feature>
<name>A0A1U7PNJ6_9BACI</name>
<dbReference type="PANTHER" id="PTHR40029:SF2">
    <property type="entry name" value="HEPTAPRENYLGLYCERYL PHOSPHATE SYNTHASE"/>
    <property type="match status" value="1"/>
</dbReference>
<feature type="binding site" evidence="10">
    <location>
        <position position="189"/>
    </location>
    <ligand>
        <name>sn-glycerol 1-phosphate</name>
        <dbReference type="ChEBI" id="CHEBI:57685"/>
    </ligand>
</feature>
<evidence type="ECO:0000256" key="5">
    <source>
        <dbReference type="ARBA" id="ARBA00023098"/>
    </source>
</evidence>
<dbReference type="GO" id="GO:0120536">
    <property type="term" value="F:heptaprenylglyceryl phosphate synthase activity"/>
    <property type="evidence" value="ECO:0007669"/>
    <property type="project" value="UniProtKB-ARBA"/>
</dbReference>
<dbReference type="InterPro" id="IPR008205">
    <property type="entry name" value="GGGP_HepGP_synthase"/>
</dbReference>
<evidence type="ECO:0000256" key="4">
    <source>
        <dbReference type="ARBA" id="ARBA00022842"/>
    </source>
</evidence>
<dbReference type="CDD" id="cd02812">
    <property type="entry name" value="PcrB_like"/>
    <property type="match status" value="1"/>
</dbReference>
<dbReference type="Gene3D" id="3.20.20.390">
    <property type="entry name" value="FMN-linked oxidoreductases"/>
    <property type="match status" value="1"/>
</dbReference>
<dbReference type="GO" id="GO:0046474">
    <property type="term" value="P:glycerophospholipid biosynthetic process"/>
    <property type="evidence" value="ECO:0007669"/>
    <property type="project" value="UniProtKB-UniRule"/>
</dbReference>
<evidence type="ECO:0000256" key="8">
    <source>
        <dbReference type="ARBA" id="ARBA00048318"/>
    </source>
</evidence>
<feature type="binding site" evidence="10">
    <location>
        <position position="40"/>
    </location>
    <ligand>
        <name>Mg(2+)</name>
        <dbReference type="ChEBI" id="CHEBI:18420"/>
    </ligand>
</feature>
<accession>A0A1U7PNJ6</accession>
<comment type="subunit">
    <text evidence="10">Homodimer.</text>
</comment>
<evidence type="ECO:0000256" key="3">
    <source>
        <dbReference type="ARBA" id="ARBA00022723"/>
    </source>
</evidence>
<dbReference type="EMBL" id="FTPL01000005">
    <property type="protein sequence ID" value="SIT92913.1"/>
    <property type="molecule type" value="Genomic_DNA"/>
</dbReference>
<evidence type="ECO:0000256" key="10">
    <source>
        <dbReference type="HAMAP-Rule" id="MF_00112"/>
    </source>
</evidence>
<keyword evidence="1 10" id="KW-0444">Lipid biosynthesis</keyword>
<dbReference type="RefSeq" id="WP_076759934.1">
    <property type="nucleotide sequence ID" value="NZ_FTPL01000005.1"/>
</dbReference>
<dbReference type="UniPathway" id="UPA00940"/>
<dbReference type="InterPro" id="IPR038597">
    <property type="entry name" value="GGGP/HepGP_synthase_sf"/>
</dbReference>
<keyword evidence="2 10" id="KW-0808">Transferase</keyword>
<evidence type="ECO:0000256" key="9">
    <source>
        <dbReference type="ARBA" id="ARBA00066888"/>
    </source>
</evidence>
<comment type="pathway">
    <text evidence="10">Membrane lipid metabolism; glycerophospholipid metabolism.</text>
</comment>
<dbReference type="NCBIfam" id="TIGR01768">
    <property type="entry name" value="GGGP-family"/>
    <property type="match status" value="1"/>
</dbReference>
<keyword evidence="6 10" id="KW-0594">Phospholipid biosynthesis</keyword>
<dbReference type="PANTHER" id="PTHR40029">
    <property type="match status" value="1"/>
</dbReference>
<comment type="cofactor">
    <cofactor evidence="10">
        <name>Mg(2+)</name>
        <dbReference type="ChEBI" id="CHEBI:18420"/>
    </cofactor>
</comment>
<dbReference type="GO" id="GO:0000287">
    <property type="term" value="F:magnesium ion binding"/>
    <property type="evidence" value="ECO:0007669"/>
    <property type="project" value="UniProtKB-UniRule"/>
</dbReference>
<comment type="similarity">
    <text evidence="10">Belongs to the GGGP/HepGP synthase family. Group I subfamily.</text>
</comment>
<comment type="function">
    <text evidence="10">Prenyltransferase that catalyzes in vivo the transfer of the heptaprenyl moiety of heptaprenyl pyrophosphate (HepPP; 35 carbon atoms) to the C3 hydroxyl of sn-glycerol-1-phosphate (G1P), producing heptaprenylglyceryl phosphate (HepGP). This reaction is an ether-bond-formation step in the biosynthesis of archaea-type G1P-based membrane lipids found in Bacillales.</text>
</comment>
<dbReference type="HAMAP" id="MF_00112">
    <property type="entry name" value="GGGP_HepGP_synthase"/>
    <property type="match status" value="1"/>
</dbReference>
<feature type="binding site" evidence="10">
    <location>
        <begin position="209"/>
        <end position="210"/>
    </location>
    <ligand>
        <name>sn-glycerol 1-phosphate</name>
        <dbReference type="ChEBI" id="CHEBI:57685"/>
    </ligand>
</feature>
<keyword evidence="5 10" id="KW-0443">Lipid metabolism</keyword>
<gene>
    <name evidence="10" type="primary">pcrB</name>
    <name evidence="11" type="ORF">SAMN05428946_2888</name>
</gene>
<dbReference type="NCBIfam" id="NF003199">
    <property type="entry name" value="PRK04169.1-3"/>
    <property type="match status" value="1"/>
</dbReference>
<organism evidence="11 12">
    <name type="scientific">Edaphobacillus lindanitolerans</name>
    <dbReference type="NCBI Taxonomy" id="550447"/>
    <lineage>
        <taxon>Bacteria</taxon>
        <taxon>Bacillati</taxon>
        <taxon>Bacillota</taxon>
        <taxon>Bacilli</taxon>
        <taxon>Bacillales</taxon>
        <taxon>Bacillaceae</taxon>
        <taxon>Edaphobacillus</taxon>
    </lineage>
</organism>
<dbReference type="NCBIfam" id="NF003197">
    <property type="entry name" value="PRK04169.1-1"/>
    <property type="match status" value="1"/>
</dbReference>
<keyword evidence="3 10" id="KW-0479">Metal-binding</keyword>
<dbReference type="AlphaFoldDB" id="A0A1U7PNJ6"/>
<evidence type="ECO:0000256" key="6">
    <source>
        <dbReference type="ARBA" id="ARBA00023209"/>
    </source>
</evidence>
<dbReference type="STRING" id="550447.SAMN05428946_2888"/>
<feature type="binding site" evidence="10">
    <location>
        <position position="14"/>
    </location>
    <ligand>
        <name>Mg(2+)</name>
        <dbReference type="ChEBI" id="CHEBI:18420"/>
    </ligand>
</feature>
<protein>
    <recommendedName>
        <fullName evidence="9 10">Heptaprenylglyceryl phosphate synthase</fullName>
        <shortName evidence="10">HepGP synthase</shortName>
        <ecNumber evidence="9 10">2.5.1.n9</ecNumber>
    </recommendedName>
    <alternativeName>
        <fullName evidence="10">Glycerol-1-phosphate heptaprenyltransferase</fullName>
    </alternativeName>
</protein>
<dbReference type="Pfam" id="PF01884">
    <property type="entry name" value="PcrB"/>
    <property type="match status" value="1"/>
</dbReference>
<feature type="binding site" evidence="10">
    <location>
        <begin position="159"/>
        <end position="164"/>
    </location>
    <ligand>
        <name>sn-glycerol 1-phosphate</name>
        <dbReference type="ChEBI" id="CHEBI:57685"/>
    </ligand>
</feature>
<dbReference type="OrthoDB" id="2381757at2"/>
<keyword evidence="12" id="KW-1185">Reference proteome</keyword>
<evidence type="ECO:0000256" key="1">
    <source>
        <dbReference type="ARBA" id="ARBA00022516"/>
    </source>
</evidence>
<proteinExistence type="inferred from homology"/>
<dbReference type="Proteomes" id="UP000187550">
    <property type="component" value="Unassembled WGS sequence"/>
</dbReference>
<comment type="catalytic activity">
    <reaction evidence="8 10">
        <text>sn-glycerol 1-phosphate + all-trans-heptaprenyl diphosphate = 3-heptaprenyl-sn-glycero-1-phosphate + diphosphate</text>
        <dbReference type="Rhea" id="RHEA:33495"/>
        <dbReference type="ChEBI" id="CHEBI:33019"/>
        <dbReference type="ChEBI" id="CHEBI:57685"/>
        <dbReference type="ChEBI" id="CHEBI:58206"/>
        <dbReference type="ChEBI" id="CHEBI:64781"/>
        <dbReference type="EC" id="2.5.1.n9"/>
    </reaction>
</comment>
<keyword evidence="7 10" id="KW-1208">Phospholipid metabolism</keyword>
<evidence type="ECO:0000313" key="12">
    <source>
        <dbReference type="Proteomes" id="UP000187550"/>
    </source>
</evidence>
<evidence type="ECO:0000256" key="2">
    <source>
        <dbReference type="ARBA" id="ARBA00022679"/>
    </source>
</evidence>
<reference evidence="12" key="1">
    <citation type="submission" date="2017-01" db="EMBL/GenBank/DDBJ databases">
        <authorList>
            <person name="Varghese N."/>
            <person name="Submissions S."/>
        </authorList>
    </citation>
    <scope>NUCLEOTIDE SEQUENCE [LARGE SCALE GENOMIC DNA]</scope>
    <source>
        <strain evidence="12">MNA4</strain>
    </source>
</reference>